<evidence type="ECO:0000313" key="1">
    <source>
        <dbReference type="EMBL" id="VFK42875.1"/>
    </source>
</evidence>
<organism evidence="1">
    <name type="scientific">Candidatus Kentrum sp. TC</name>
    <dbReference type="NCBI Taxonomy" id="2126339"/>
    <lineage>
        <taxon>Bacteria</taxon>
        <taxon>Pseudomonadati</taxon>
        <taxon>Pseudomonadota</taxon>
        <taxon>Gammaproteobacteria</taxon>
        <taxon>Candidatus Kentrum</taxon>
    </lineage>
</organism>
<reference evidence="1" key="1">
    <citation type="submission" date="2019-02" db="EMBL/GenBank/DDBJ databases">
        <authorList>
            <person name="Gruber-Vodicka R. H."/>
            <person name="Seah K. B. B."/>
        </authorList>
    </citation>
    <scope>NUCLEOTIDE SEQUENCE</scope>
    <source>
        <strain evidence="1">BECK_BZ123</strain>
    </source>
</reference>
<dbReference type="AlphaFoldDB" id="A0A450YMW8"/>
<gene>
    <name evidence="1" type="ORF">BECKTC1821D_GA0114238_10148</name>
</gene>
<sequence>MATATSDILDRHFYVIPTSSFPYSMILNHDIYTIIVDLLIST</sequence>
<accession>A0A450YMW8</accession>
<name>A0A450YMW8_9GAMM</name>
<protein>
    <submittedName>
        <fullName evidence="1">Uncharacterized protein</fullName>
    </submittedName>
</protein>
<proteinExistence type="predicted"/>
<dbReference type="EMBL" id="CAADFS010000014">
    <property type="protein sequence ID" value="VFK42875.1"/>
    <property type="molecule type" value="Genomic_DNA"/>
</dbReference>